<sequence length="216" mass="23646">MLIRLKDLKSLDAVASDESRHNVTDLFVGKDHRVTHVVVDIGSWFERQKCAMRITVFEQPDVAEGVWPVKVAAADVEAGEVVAARAPEDAEVEPGMLSQAECELADARSSADLHRVGRLLDADVMGSDKLAGSLMDVIVDTDGWHIAMLVIHAGPTDMEHQRVIPVGMVADIDWSTPRITLSCPESTVDSSPELHEMGDRIEGKWYNKVLGYYGLG</sequence>
<keyword evidence="2" id="KW-1185">Reference proteome</keyword>
<dbReference type="GO" id="GO:0030077">
    <property type="term" value="C:plasma membrane light-harvesting complex"/>
    <property type="evidence" value="ECO:0007669"/>
    <property type="project" value="InterPro"/>
</dbReference>
<dbReference type="AlphaFoldDB" id="A0A3L9Y904"/>
<protein>
    <recommendedName>
        <fullName evidence="3">PRC-barrel domain containing protein</fullName>
    </recommendedName>
</protein>
<proteinExistence type="predicted"/>
<dbReference type="InterPro" id="IPR014747">
    <property type="entry name" value="Bac_photo_RC_H_C"/>
</dbReference>
<dbReference type="RefSeq" id="WP_121896604.1">
    <property type="nucleotide sequence ID" value="NZ_RCNT01000001.1"/>
</dbReference>
<dbReference type="InterPro" id="IPR011033">
    <property type="entry name" value="PRC_barrel-like_sf"/>
</dbReference>
<comment type="caution">
    <text evidence="1">The sequence shown here is derived from an EMBL/GenBank/DDBJ whole genome shotgun (WGS) entry which is preliminary data.</text>
</comment>
<dbReference type="SUPFAM" id="SSF50346">
    <property type="entry name" value="PRC-barrel domain"/>
    <property type="match status" value="1"/>
</dbReference>
<reference evidence="1 2" key="1">
    <citation type="submission" date="2018-10" db="EMBL/GenBank/DDBJ databases">
        <authorList>
            <person name="Jung H.S."/>
            <person name="Jeon C.O."/>
        </authorList>
    </citation>
    <scope>NUCLEOTIDE SEQUENCE [LARGE SCALE GENOMIC DNA]</scope>
    <source>
        <strain evidence="1 2">MA-7-27</strain>
    </source>
</reference>
<gene>
    <name evidence="1" type="ORF">D9R08_03650</name>
</gene>
<dbReference type="GO" id="GO:0019684">
    <property type="term" value="P:photosynthesis, light reaction"/>
    <property type="evidence" value="ECO:0007669"/>
    <property type="project" value="InterPro"/>
</dbReference>
<evidence type="ECO:0000313" key="2">
    <source>
        <dbReference type="Proteomes" id="UP000281343"/>
    </source>
</evidence>
<accession>A0A3L9Y904</accession>
<dbReference type="Proteomes" id="UP000281343">
    <property type="component" value="Unassembled WGS sequence"/>
</dbReference>
<evidence type="ECO:0008006" key="3">
    <source>
        <dbReference type="Google" id="ProtNLM"/>
    </source>
</evidence>
<organism evidence="1 2">
    <name type="scientific">Rhodophyticola porphyridii</name>
    <dbReference type="NCBI Taxonomy" id="1852017"/>
    <lineage>
        <taxon>Bacteria</taxon>
        <taxon>Pseudomonadati</taxon>
        <taxon>Pseudomonadota</taxon>
        <taxon>Alphaproteobacteria</taxon>
        <taxon>Rhodobacterales</taxon>
        <taxon>Roseobacteraceae</taxon>
        <taxon>Rhodophyticola</taxon>
    </lineage>
</organism>
<evidence type="ECO:0000313" key="1">
    <source>
        <dbReference type="EMBL" id="RMA44015.1"/>
    </source>
</evidence>
<dbReference type="Gene3D" id="3.90.50.10">
    <property type="entry name" value="Photosynthetic Reaction Center, subunit H, domain 2"/>
    <property type="match status" value="1"/>
</dbReference>
<dbReference type="OrthoDB" id="7865530at2"/>
<name>A0A3L9Y904_9RHOB</name>
<dbReference type="EMBL" id="RCNT01000001">
    <property type="protein sequence ID" value="RMA44015.1"/>
    <property type="molecule type" value="Genomic_DNA"/>
</dbReference>